<dbReference type="EMBL" id="CM045767">
    <property type="protein sequence ID" value="KAI7998188.1"/>
    <property type="molecule type" value="Genomic_DNA"/>
</dbReference>
<reference evidence="1 2" key="1">
    <citation type="journal article" date="2022" name="Plant J.">
        <title>Chromosome-level genome of Camellia lanceoleosa provides a valuable resource for understanding genome evolution and self-incompatibility.</title>
        <authorList>
            <person name="Gong W."/>
            <person name="Xiao S."/>
            <person name="Wang L."/>
            <person name="Liao Z."/>
            <person name="Chang Y."/>
            <person name="Mo W."/>
            <person name="Hu G."/>
            <person name="Li W."/>
            <person name="Zhao G."/>
            <person name="Zhu H."/>
            <person name="Hu X."/>
            <person name="Ji K."/>
            <person name="Xiang X."/>
            <person name="Song Q."/>
            <person name="Yuan D."/>
            <person name="Jin S."/>
            <person name="Zhang L."/>
        </authorList>
    </citation>
    <scope>NUCLEOTIDE SEQUENCE [LARGE SCALE GENOMIC DNA]</scope>
    <source>
        <strain evidence="1">SQ_2022a</strain>
    </source>
</reference>
<organism evidence="1 2">
    <name type="scientific">Camellia lanceoleosa</name>
    <dbReference type="NCBI Taxonomy" id="1840588"/>
    <lineage>
        <taxon>Eukaryota</taxon>
        <taxon>Viridiplantae</taxon>
        <taxon>Streptophyta</taxon>
        <taxon>Embryophyta</taxon>
        <taxon>Tracheophyta</taxon>
        <taxon>Spermatophyta</taxon>
        <taxon>Magnoliopsida</taxon>
        <taxon>eudicotyledons</taxon>
        <taxon>Gunneridae</taxon>
        <taxon>Pentapetalae</taxon>
        <taxon>asterids</taxon>
        <taxon>Ericales</taxon>
        <taxon>Theaceae</taxon>
        <taxon>Camellia</taxon>
    </lineage>
</organism>
<sequence length="465" mass="53964">MWYDMGANEERNYIEEDAKRHDEWIVCVKNRLSELEKPSVFSIHKVPSKLRKLKEAAYSPIIVSIGPFHHRNEELLGIEEHKWRYMLHLLHRTSQAGITTLHECASAVLGLEQKARGCYSEYISYDKHKLVEILLFDGFFILELFMRYSESDKSDDHVEVFEDISYDPIINNVWTVPTLQHDLALLENQIPFFVLETLFDIIKKYAPKPLTCSFTKKNVATLATLFFKSALGLTLSDQLVESKSSNLTGDHLLDILHKFYLGTSQCSPINLRQGEFKVCATEFLKVGIQFQSETTKENLLDINFTGGVVKMPPLCIQEATESIFRNLIAFEQRSFGSSDHIASYAFLMRSLLRSSQDVELLQKNGIIRNDLSEDVPNFFKCMCDGVVLNDFYFSRLCEEVNDYSRSWLHWRRLKAIVNVKCHEYMLILRRDFFPNPWSIISFIAAVVLLIFTAMQTYYAARSYYH</sequence>
<accession>A0ACC0GAM6</accession>
<evidence type="ECO:0000313" key="2">
    <source>
        <dbReference type="Proteomes" id="UP001060215"/>
    </source>
</evidence>
<keyword evidence="2" id="KW-1185">Reference proteome</keyword>
<name>A0ACC0GAM6_9ERIC</name>
<protein>
    <submittedName>
        <fullName evidence="1">UPF0481 protein</fullName>
    </submittedName>
</protein>
<dbReference type="Proteomes" id="UP001060215">
    <property type="component" value="Chromosome 10"/>
</dbReference>
<gene>
    <name evidence="1" type="ORF">LOK49_LG10G02235</name>
</gene>
<proteinExistence type="predicted"/>
<comment type="caution">
    <text evidence="1">The sequence shown here is derived from an EMBL/GenBank/DDBJ whole genome shotgun (WGS) entry which is preliminary data.</text>
</comment>
<evidence type="ECO:0000313" key="1">
    <source>
        <dbReference type="EMBL" id="KAI7998188.1"/>
    </source>
</evidence>